<dbReference type="PANTHER" id="PTHR15162">
    <property type="entry name" value="ASPARTOACYLASE"/>
    <property type="match status" value="1"/>
</dbReference>
<proteinExistence type="predicted"/>
<organism evidence="6 7">
    <name type="scientific">Methylovorus glucosotrophus (strain SIP3-4)</name>
    <dbReference type="NCBI Taxonomy" id="582744"/>
    <lineage>
        <taxon>Bacteria</taxon>
        <taxon>Pseudomonadati</taxon>
        <taxon>Pseudomonadota</taxon>
        <taxon>Betaproteobacteria</taxon>
        <taxon>Nitrosomonadales</taxon>
        <taxon>Methylophilaceae</taxon>
        <taxon>Methylovorus</taxon>
    </lineage>
</organism>
<dbReference type="InterPro" id="IPR050178">
    <property type="entry name" value="AspA/AstE_fam"/>
</dbReference>
<reference evidence="7" key="1">
    <citation type="submission" date="2009-07" db="EMBL/GenBank/DDBJ databases">
        <title>Complete sequence of chromosome of Methylovorus sp. SIP3-4.</title>
        <authorList>
            <person name="Lucas S."/>
            <person name="Copeland A."/>
            <person name="Lapidus A."/>
            <person name="Glavina del Rio T."/>
            <person name="Tice H."/>
            <person name="Bruce D."/>
            <person name="Goodwin L."/>
            <person name="Pitluck S."/>
            <person name="Clum A."/>
            <person name="Larimer F."/>
            <person name="Land M."/>
            <person name="Hauser L."/>
            <person name="Kyrpides N."/>
            <person name="Mikhailova N."/>
            <person name="Kayluzhnaya M."/>
            <person name="Chistoserdova L."/>
        </authorList>
    </citation>
    <scope>NUCLEOTIDE SEQUENCE [LARGE SCALE GENOMIC DNA]</scope>
    <source>
        <strain evidence="7">SIP3-4</strain>
    </source>
</reference>
<keyword evidence="2" id="KW-0479">Metal-binding</keyword>
<dbReference type="InterPro" id="IPR055438">
    <property type="entry name" value="AstE_AspA_cat"/>
</dbReference>
<dbReference type="KEGG" id="mei:Msip34_1351"/>
<dbReference type="eggNOG" id="COG3608">
    <property type="taxonomic scope" value="Bacteria"/>
</dbReference>
<evidence type="ECO:0000256" key="1">
    <source>
        <dbReference type="ARBA" id="ARBA00001947"/>
    </source>
</evidence>
<evidence type="ECO:0000256" key="2">
    <source>
        <dbReference type="ARBA" id="ARBA00022723"/>
    </source>
</evidence>
<protein>
    <submittedName>
        <fullName evidence="6">Succinylglutamate desuccinylase/aspartoacylase</fullName>
    </submittedName>
</protein>
<reference evidence="6 7" key="2">
    <citation type="journal article" date="2011" name="J. Bacteriol.">
        <title>Genomes of three methylotrophs from a single niche uncover genetic and metabolic divergence of Methylophilaceae.</title>
        <authorList>
            <person name="Lapidus A."/>
            <person name="Clum A."/>
            <person name="Labutti K."/>
            <person name="Kaluzhnaya M.G."/>
            <person name="Lim S."/>
            <person name="Beck D.A."/>
            <person name="Glavina Del Rio T."/>
            <person name="Nolan M."/>
            <person name="Mavromatis K."/>
            <person name="Huntemann M."/>
            <person name="Lucas S."/>
            <person name="Lidstrom M.E."/>
            <person name="Ivanova N."/>
            <person name="Chistoserdova L."/>
        </authorList>
    </citation>
    <scope>NUCLEOTIDE SEQUENCE [LARGE SCALE GENOMIC DNA]</scope>
    <source>
        <strain evidence="6 7">SIP3-4</strain>
    </source>
</reference>
<keyword evidence="3" id="KW-0378">Hydrolase</keyword>
<accession>C6XDH2</accession>
<dbReference type="PANTHER" id="PTHR15162:SF7">
    <property type="entry name" value="SUCCINYLGLUTAMATE DESUCCINYLASE"/>
    <property type="match status" value="1"/>
</dbReference>
<gene>
    <name evidence="6" type="ordered locus">Msip34_1351</name>
</gene>
<dbReference type="GO" id="GO:0005829">
    <property type="term" value="C:cytosol"/>
    <property type="evidence" value="ECO:0007669"/>
    <property type="project" value="TreeGrafter"/>
</dbReference>
<dbReference type="GO" id="GO:0046872">
    <property type="term" value="F:metal ion binding"/>
    <property type="evidence" value="ECO:0007669"/>
    <property type="project" value="UniProtKB-KW"/>
</dbReference>
<name>C6XDH2_METGS</name>
<dbReference type="HOGENOM" id="CLU_803962_0_0_4"/>
<dbReference type="Gene3D" id="3.40.630.10">
    <property type="entry name" value="Zn peptidases"/>
    <property type="match status" value="1"/>
</dbReference>
<feature type="domain" description="Succinylglutamate desuccinylase/Aspartoacylase catalytic" evidence="5">
    <location>
        <begin position="18"/>
        <end position="116"/>
    </location>
</feature>
<dbReference type="Proteomes" id="UP000002743">
    <property type="component" value="Chromosome"/>
</dbReference>
<evidence type="ECO:0000256" key="3">
    <source>
        <dbReference type="ARBA" id="ARBA00022801"/>
    </source>
</evidence>
<dbReference type="SUPFAM" id="SSF53187">
    <property type="entry name" value="Zn-dependent exopeptidases"/>
    <property type="match status" value="1"/>
</dbReference>
<evidence type="ECO:0000256" key="4">
    <source>
        <dbReference type="ARBA" id="ARBA00022833"/>
    </source>
</evidence>
<evidence type="ECO:0000259" key="5">
    <source>
        <dbReference type="Pfam" id="PF24827"/>
    </source>
</evidence>
<keyword evidence="4" id="KW-0862">Zinc</keyword>
<dbReference type="GO" id="GO:0016788">
    <property type="term" value="F:hydrolase activity, acting on ester bonds"/>
    <property type="evidence" value="ECO:0007669"/>
    <property type="project" value="InterPro"/>
</dbReference>
<keyword evidence="7" id="KW-1185">Reference proteome</keyword>
<evidence type="ECO:0000313" key="6">
    <source>
        <dbReference type="EMBL" id="ACT50597.1"/>
    </source>
</evidence>
<dbReference type="STRING" id="582744.Msip34_1351"/>
<comment type="cofactor">
    <cofactor evidence="1">
        <name>Zn(2+)</name>
        <dbReference type="ChEBI" id="CHEBI:29105"/>
    </cofactor>
</comment>
<evidence type="ECO:0000313" key="7">
    <source>
        <dbReference type="Proteomes" id="UP000002743"/>
    </source>
</evidence>
<sequence length="320" mass="34906">METSGMYFHSQTFQAPADGPRLIVLGAVHGNETCGTQAILRVLDEIAAGSISILRGSVTFVPITNPLAYQHHRRSGDRNLNRNLFPNAQPVEFEDHIANWLCPLLAQHEVLLDLHSFHTDGEPFALIGPLDNNGPLEPFSHAAKEEGLARHLGVQRFVDGWLDTYARGVARRQAMNPEATPAAESDLRYGVGTTEYMRTVGGYGLTLECGQHDDPAAPEVAYRAILNTLAYLGISGEAAPAAVAQAESLRIYEVVDRASDQDTFVKVWRSFDAVQAGELIGTRGSGEDVYAEEGGYILFPNPDAASGQEWFYLAKAVKRI</sequence>
<dbReference type="EMBL" id="CP001674">
    <property type="protein sequence ID" value="ACT50597.1"/>
    <property type="molecule type" value="Genomic_DNA"/>
</dbReference>
<dbReference type="AlphaFoldDB" id="C6XDH2"/>
<dbReference type="Pfam" id="PF24827">
    <property type="entry name" value="AstE_AspA_cat"/>
    <property type="match status" value="1"/>
</dbReference>